<organism evidence="3 4">
    <name type="scientific">Trichonephila clavipes</name>
    <name type="common">Golden silk orbweaver</name>
    <name type="synonym">Nephila clavipes</name>
    <dbReference type="NCBI Taxonomy" id="2585209"/>
    <lineage>
        <taxon>Eukaryota</taxon>
        <taxon>Metazoa</taxon>
        <taxon>Ecdysozoa</taxon>
        <taxon>Arthropoda</taxon>
        <taxon>Chelicerata</taxon>
        <taxon>Arachnida</taxon>
        <taxon>Araneae</taxon>
        <taxon>Araneomorphae</taxon>
        <taxon>Entelegynae</taxon>
        <taxon>Araneoidea</taxon>
        <taxon>Nephilidae</taxon>
        <taxon>Trichonephila</taxon>
    </lineage>
</organism>
<name>A0A8X6VNV5_TRICX</name>
<dbReference type="GO" id="GO:0043139">
    <property type="term" value="F:5'-3' DNA helicase activity"/>
    <property type="evidence" value="ECO:0007669"/>
    <property type="project" value="UniProtKB-EC"/>
</dbReference>
<keyword evidence="4" id="KW-1185">Reference proteome</keyword>
<proteinExistence type="inferred from homology"/>
<comment type="cofactor">
    <cofactor evidence="1">
        <name>Mg(2+)</name>
        <dbReference type="ChEBI" id="CHEBI:18420"/>
    </cofactor>
</comment>
<evidence type="ECO:0000256" key="1">
    <source>
        <dbReference type="RuleBase" id="RU363044"/>
    </source>
</evidence>
<keyword evidence="1 3" id="KW-0347">Helicase</keyword>
<evidence type="ECO:0000313" key="3">
    <source>
        <dbReference type="EMBL" id="GFY13790.1"/>
    </source>
</evidence>
<dbReference type="GO" id="GO:0016787">
    <property type="term" value="F:hydrolase activity"/>
    <property type="evidence" value="ECO:0007669"/>
    <property type="project" value="UniProtKB-KW"/>
</dbReference>
<comment type="similarity">
    <text evidence="1">Belongs to the helicase family.</text>
</comment>
<dbReference type="Proteomes" id="UP000887159">
    <property type="component" value="Unassembled WGS sequence"/>
</dbReference>
<evidence type="ECO:0000259" key="2">
    <source>
        <dbReference type="Pfam" id="PF05970"/>
    </source>
</evidence>
<keyword evidence="1" id="KW-0067">ATP-binding</keyword>
<dbReference type="InterPro" id="IPR010285">
    <property type="entry name" value="DNA_helicase_pif1-like_DEAD"/>
</dbReference>
<dbReference type="AlphaFoldDB" id="A0A8X6VNV5"/>
<feature type="domain" description="DNA helicase Pif1-like DEAD-box helicase" evidence="2">
    <location>
        <begin position="2"/>
        <end position="75"/>
    </location>
</feature>
<keyword evidence="1" id="KW-0547">Nucleotide-binding</keyword>
<evidence type="ECO:0000313" key="4">
    <source>
        <dbReference type="Proteomes" id="UP000887159"/>
    </source>
</evidence>
<gene>
    <name evidence="3" type="primary">X975_13645</name>
    <name evidence="3" type="ORF">TNCV_4961591</name>
</gene>
<keyword evidence="1" id="KW-0233">DNA recombination</keyword>
<reference evidence="3" key="1">
    <citation type="submission" date="2020-08" db="EMBL/GenBank/DDBJ databases">
        <title>Multicomponent nature underlies the extraordinary mechanical properties of spider dragline silk.</title>
        <authorList>
            <person name="Kono N."/>
            <person name="Nakamura H."/>
            <person name="Mori M."/>
            <person name="Yoshida Y."/>
            <person name="Ohtoshi R."/>
            <person name="Malay A.D."/>
            <person name="Moran D.A.P."/>
            <person name="Tomita M."/>
            <person name="Numata K."/>
            <person name="Arakawa K."/>
        </authorList>
    </citation>
    <scope>NUCLEOTIDE SEQUENCE</scope>
</reference>
<keyword evidence="1" id="KW-0378">Hydrolase</keyword>
<dbReference type="GO" id="GO:0000723">
    <property type="term" value="P:telomere maintenance"/>
    <property type="evidence" value="ECO:0007669"/>
    <property type="project" value="InterPro"/>
</dbReference>
<dbReference type="GO" id="GO:0006281">
    <property type="term" value="P:DNA repair"/>
    <property type="evidence" value="ECO:0007669"/>
    <property type="project" value="UniProtKB-KW"/>
</dbReference>
<dbReference type="Pfam" id="PF05970">
    <property type="entry name" value="PIF1"/>
    <property type="match status" value="1"/>
</dbReference>
<protein>
    <recommendedName>
        <fullName evidence="1">ATP-dependent DNA helicase</fullName>
        <ecNumber evidence="1">5.6.2.3</ecNumber>
    </recommendedName>
</protein>
<keyword evidence="1" id="KW-0227">DNA damage</keyword>
<dbReference type="EC" id="5.6.2.3" evidence="1"/>
<sequence length="167" mass="18969">MGGILVLLAGDFRQTPSNPEGTLADEISACIKSSSFWAEVEKFSLKMNMRVHLHNDVDSEHYAETQLKIGDGCLDADAGDCILLFREFFNLVENDVDLIAQIYLGLPQNFNRNQWLCARSILVLNNDIVNKIYPDNLNDVRGNEGIFINEYNHVRIEKKVLHLPQSF</sequence>
<dbReference type="GO" id="GO:0005524">
    <property type="term" value="F:ATP binding"/>
    <property type="evidence" value="ECO:0007669"/>
    <property type="project" value="UniProtKB-KW"/>
</dbReference>
<comment type="catalytic activity">
    <reaction evidence="1">
        <text>ATP + H2O = ADP + phosphate + H(+)</text>
        <dbReference type="Rhea" id="RHEA:13065"/>
        <dbReference type="ChEBI" id="CHEBI:15377"/>
        <dbReference type="ChEBI" id="CHEBI:15378"/>
        <dbReference type="ChEBI" id="CHEBI:30616"/>
        <dbReference type="ChEBI" id="CHEBI:43474"/>
        <dbReference type="ChEBI" id="CHEBI:456216"/>
        <dbReference type="EC" id="5.6.2.3"/>
    </reaction>
</comment>
<accession>A0A8X6VNV5</accession>
<dbReference type="GO" id="GO:0006310">
    <property type="term" value="P:DNA recombination"/>
    <property type="evidence" value="ECO:0007669"/>
    <property type="project" value="UniProtKB-KW"/>
</dbReference>
<comment type="caution">
    <text evidence="3">The sequence shown here is derived from an EMBL/GenBank/DDBJ whole genome shotgun (WGS) entry which is preliminary data.</text>
</comment>
<dbReference type="EMBL" id="BMAU01021323">
    <property type="protein sequence ID" value="GFY13790.1"/>
    <property type="molecule type" value="Genomic_DNA"/>
</dbReference>
<keyword evidence="1" id="KW-0234">DNA repair</keyword>